<evidence type="ECO:0000256" key="2">
    <source>
        <dbReference type="ARBA" id="ARBA00009792"/>
    </source>
</evidence>
<dbReference type="InterPro" id="IPR054723">
    <property type="entry name" value="Ams1-like_N"/>
</dbReference>
<dbReference type="Pfam" id="PF01074">
    <property type="entry name" value="Glyco_hydro_38N"/>
    <property type="match status" value="1"/>
</dbReference>
<dbReference type="GO" id="GO:0009313">
    <property type="term" value="P:oligosaccharide catabolic process"/>
    <property type="evidence" value="ECO:0007669"/>
    <property type="project" value="TreeGrafter"/>
</dbReference>
<organism evidence="8 9">
    <name type="scientific">Acanthosepion pharaonis</name>
    <name type="common">Pharaoh cuttlefish</name>
    <name type="synonym">Sepia pharaonis</name>
    <dbReference type="NCBI Taxonomy" id="158019"/>
    <lineage>
        <taxon>Eukaryota</taxon>
        <taxon>Metazoa</taxon>
        <taxon>Spiralia</taxon>
        <taxon>Lophotrochozoa</taxon>
        <taxon>Mollusca</taxon>
        <taxon>Cephalopoda</taxon>
        <taxon>Coleoidea</taxon>
        <taxon>Decapodiformes</taxon>
        <taxon>Sepiida</taxon>
        <taxon>Sepiina</taxon>
        <taxon>Sepiidae</taxon>
        <taxon>Acanthosepion</taxon>
    </lineage>
</organism>
<dbReference type="InterPro" id="IPR011682">
    <property type="entry name" value="Glyco_hydro_38_C"/>
</dbReference>
<evidence type="ECO:0000313" key="9">
    <source>
        <dbReference type="Proteomes" id="UP000597762"/>
    </source>
</evidence>
<dbReference type="SMART" id="SM00872">
    <property type="entry name" value="Alpha-mann_mid"/>
    <property type="match status" value="1"/>
</dbReference>
<keyword evidence="6 8" id="KW-0326">Glycosidase</keyword>
<reference evidence="8" key="1">
    <citation type="submission" date="2021-01" db="EMBL/GenBank/DDBJ databases">
        <authorList>
            <person name="Li R."/>
            <person name="Bekaert M."/>
        </authorList>
    </citation>
    <scope>NUCLEOTIDE SEQUENCE</scope>
    <source>
        <strain evidence="8">Farmed</strain>
    </source>
</reference>
<dbReference type="Pfam" id="PF09261">
    <property type="entry name" value="Alpha-mann_mid"/>
    <property type="match status" value="1"/>
</dbReference>
<evidence type="ECO:0000256" key="1">
    <source>
        <dbReference type="ARBA" id="ARBA00000365"/>
    </source>
</evidence>
<dbReference type="GO" id="GO:0006013">
    <property type="term" value="P:mannose metabolic process"/>
    <property type="evidence" value="ECO:0007669"/>
    <property type="project" value="InterPro"/>
</dbReference>
<dbReference type="InterPro" id="IPR028995">
    <property type="entry name" value="Glyco_hydro_57/38_cen_sf"/>
</dbReference>
<dbReference type="FunFam" id="2.70.98.30:FF:000001">
    <property type="entry name" value="alpha-mannosidase 2C1 isoform X2"/>
    <property type="match status" value="1"/>
</dbReference>
<accession>A0A812E584</accession>
<dbReference type="Pfam" id="PF07748">
    <property type="entry name" value="Glyco_hydro_38C"/>
    <property type="match status" value="1"/>
</dbReference>
<dbReference type="FunFam" id="1.20.1270.50:FF:000004">
    <property type="entry name" value="alpha-mannosidase 2C1 isoform X1"/>
    <property type="match status" value="1"/>
</dbReference>
<comment type="caution">
    <text evidence="8">The sequence shown here is derived from an EMBL/GenBank/DDBJ whole genome shotgun (WGS) entry which is preliminary data.</text>
</comment>
<dbReference type="EC" id="3.2.1.24" evidence="3"/>
<dbReference type="Pfam" id="PF17677">
    <property type="entry name" value="Glyco_hydro38C2"/>
    <property type="match status" value="1"/>
</dbReference>
<dbReference type="PANTHER" id="PTHR46017:SF1">
    <property type="entry name" value="ALPHA-MANNOSIDASE 2C1"/>
    <property type="match status" value="1"/>
</dbReference>
<dbReference type="GO" id="GO:0046872">
    <property type="term" value="F:metal ion binding"/>
    <property type="evidence" value="ECO:0007669"/>
    <property type="project" value="UniProtKB-KW"/>
</dbReference>
<name>A0A812E584_ACAPH</name>
<dbReference type="PANTHER" id="PTHR46017">
    <property type="entry name" value="ALPHA-MANNOSIDASE 2C1"/>
    <property type="match status" value="1"/>
</dbReference>
<dbReference type="InterPro" id="IPR037094">
    <property type="entry name" value="Glyco_hydro_38_cen_sf"/>
</dbReference>
<dbReference type="AlphaFoldDB" id="A0A812E584"/>
<feature type="domain" description="Glycoside hydrolase family 38 central" evidence="7">
    <location>
        <begin position="494"/>
        <end position="577"/>
    </location>
</feature>
<dbReference type="Gene3D" id="3.20.110.10">
    <property type="entry name" value="Glycoside hydrolase 38, N terminal domain"/>
    <property type="match status" value="1"/>
</dbReference>
<dbReference type="Proteomes" id="UP000597762">
    <property type="component" value="Unassembled WGS sequence"/>
</dbReference>
<protein>
    <recommendedName>
        <fullName evidence="3">alpha-mannosidase</fullName>
        <ecNumber evidence="3">3.2.1.24</ecNumber>
    </recommendedName>
</protein>
<dbReference type="SUPFAM" id="SSF88713">
    <property type="entry name" value="Glycoside hydrolase/deacetylase"/>
    <property type="match status" value="1"/>
</dbReference>
<dbReference type="InterPro" id="IPR011013">
    <property type="entry name" value="Gal_mutarotase_sf_dom"/>
</dbReference>
<dbReference type="SUPFAM" id="SSF74650">
    <property type="entry name" value="Galactose mutarotase-like"/>
    <property type="match status" value="1"/>
</dbReference>
<gene>
    <name evidence="8" type="ORF">SPHA_66856</name>
</gene>
<proteinExistence type="inferred from homology"/>
<evidence type="ECO:0000256" key="6">
    <source>
        <dbReference type="ARBA" id="ARBA00023295"/>
    </source>
</evidence>
<evidence type="ECO:0000313" key="8">
    <source>
        <dbReference type="EMBL" id="CAE1316038.1"/>
    </source>
</evidence>
<dbReference type="InterPro" id="IPR041147">
    <property type="entry name" value="GH38_C"/>
</dbReference>
<dbReference type="InterPro" id="IPR011330">
    <property type="entry name" value="Glyco_hydro/deAcase_b/a-brl"/>
</dbReference>
<dbReference type="InterPro" id="IPR027291">
    <property type="entry name" value="Glyco_hydro_38_N_sf"/>
</dbReference>
<dbReference type="CDD" id="cd10813">
    <property type="entry name" value="GH38N_AMII_Man2C1"/>
    <property type="match status" value="1"/>
</dbReference>
<keyword evidence="5 8" id="KW-0378">Hydrolase</keyword>
<dbReference type="Pfam" id="PF22907">
    <property type="entry name" value="Ams1-like_1st"/>
    <property type="match status" value="1"/>
</dbReference>
<dbReference type="GO" id="GO:0004559">
    <property type="term" value="F:alpha-mannosidase activity"/>
    <property type="evidence" value="ECO:0007669"/>
    <property type="project" value="UniProtKB-EC"/>
</dbReference>
<comment type="catalytic activity">
    <reaction evidence="1">
        <text>Hydrolysis of terminal, non-reducing alpha-D-mannose residues in alpha-D-mannosides.</text>
        <dbReference type="EC" id="3.2.1.24"/>
    </reaction>
</comment>
<keyword evidence="4" id="KW-0479">Metal-binding</keyword>
<dbReference type="OrthoDB" id="10261055at2759"/>
<dbReference type="GO" id="GO:0030246">
    <property type="term" value="F:carbohydrate binding"/>
    <property type="evidence" value="ECO:0007669"/>
    <property type="project" value="InterPro"/>
</dbReference>
<dbReference type="InterPro" id="IPR015341">
    <property type="entry name" value="Glyco_hydro_38_cen"/>
</dbReference>
<dbReference type="SUPFAM" id="SSF88688">
    <property type="entry name" value="Families 57/38 glycoside transferase middle domain"/>
    <property type="match status" value="1"/>
</dbReference>
<dbReference type="Gene3D" id="1.20.1270.50">
    <property type="entry name" value="Glycoside hydrolase family 38, central domain"/>
    <property type="match status" value="1"/>
</dbReference>
<comment type="similarity">
    <text evidence="2">Belongs to the glycosyl hydrolase 38 family.</text>
</comment>
<evidence type="ECO:0000256" key="3">
    <source>
        <dbReference type="ARBA" id="ARBA00012752"/>
    </source>
</evidence>
<dbReference type="FunFam" id="3.20.110.10:FF:000002">
    <property type="entry name" value="alpha-mannosidase 2C1 isoform X1"/>
    <property type="match status" value="1"/>
</dbReference>
<keyword evidence="9" id="KW-1185">Reference proteome</keyword>
<dbReference type="InterPro" id="IPR000602">
    <property type="entry name" value="Glyco_hydro_38_N"/>
</dbReference>
<dbReference type="Gene3D" id="2.70.98.30">
    <property type="entry name" value="Golgi alpha-mannosidase II, domain 4"/>
    <property type="match status" value="1"/>
</dbReference>
<evidence type="ECO:0000256" key="5">
    <source>
        <dbReference type="ARBA" id="ARBA00022801"/>
    </source>
</evidence>
<sequence length="1034" mass="118250">MYFKDINLHGRLYPKVQPVDSISHYAAPDRITVDNAMKQIYQPCSIGQSFGPSWSTHWFRVELKIPKSWVEHEVYFLWNSGSEAMIWYDGHPVQGLSSQHERCEYLLSEKASLRHLSFTLYVEMACNGLFGVGRDGLINPPDSNRSFVLSKAEIAIRDPLVFQLLRDFDILIGMAKHLPENSERCFQALYTANSMVNECLAHTNIAYQRAREIAKNFFSKKNGSITHEIHAMGHCHIDSAWLWPYAETIRKCARSWSSTLRLMDKFPHLTFVCSQAQQFEWVKSHYPSLYERIKKSVRNGHFIPVGGCWVEMDGNIPSGESLFRQFLYGQSFFEKEFGITCSEFWLPDTFGYSAQLPQIMKLCGIDKFVTQKLSWNLVNKFPHHTFWWEGIDNSCILTHFPPGDSYEMTGSVEEVLKTVNNFQEKGRSSKSMFLFGHGDGGNGPDEAMLERLDRMKNIDGLPKVVMSTPTDFFQAVESEDTSMLCKWKGELYLELHNGTYTTHAKVKKYNRTCEFLLSNVEIICSIAFALQRNQSAKFKYPEEEIRRLWKLLLLNQFHDVLPGTSINMVYRDAYKHYSEIRQLAGNQLQDGITSIVTQQDANENCCIVFNTLSWDRIEVVQIPEDGPGASVTKKTKLSSEISQIDFCGKQLVLVSSPSCGYSVLKPLTLGEISFATKEDDLIYMKNDCIQVTLDSCGRIVSLKSVKTNMECISPNCLGNQFLLFDDVPLYWDAWDVMDYHLETRKPLETFLQQAMIVDSGPLRSTVKVSLKISESSYIIQHIMLDVGCPYLKFKTEVTWYECHKFLKVEFPFNLTTTKAAYDIQYGWLERPTHSNTSWDWARFEVCGHKWADLSQYGLGVAVLNDSKYGYSAFENVLRLSLLRSSKSPDPKADMGTQHFTYAVMPHSGCFQKSGLIQQAYNLNSPLIVKQLKVTVSQNECSFFKLNTPQVVLSAVKKSEKCDKALVLRLYESFGGHVSAQISVDKFLIEKAVVCNGLECIEEFEEKKCVRLVNDHSIEADFRPFQIISVLVYLA</sequence>
<dbReference type="EMBL" id="CAHIKZ030004826">
    <property type="protein sequence ID" value="CAE1316038.1"/>
    <property type="molecule type" value="Genomic_DNA"/>
</dbReference>
<evidence type="ECO:0000259" key="7">
    <source>
        <dbReference type="SMART" id="SM00872"/>
    </source>
</evidence>
<evidence type="ECO:0000256" key="4">
    <source>
        <dbReference type="ARBA" id="ARBA00022723"/>
    </source>
</evidence>